<keyword evidence="5" id="KW-1185">Reference proteome</keyword>
<feature type="transmembrane region" description="Helical" evidence="2">
    <location>
        <begin position="333"/>
        <end position="350"/>
    </location>
</feature>
<evidence type="ECO:0000256" key="2">
    <source>
        <dbReference type="SAM" id="Phobius"/>
    </source>
</evidence>
<dbReference type="Gene3D" id="3.10.620.30">
    <property type="match status" value="1"/>
</dbReference>
<evidence type="ECO:0000259" key="3">
    <source>
        <dbReference type="SMART" id="SM00460"/>
    </source>
</evidence>
<accession>A0A221SVD6</accession>
<dbReference type="InterPro" id="IPR038765">
    <property type="entry name" value="Papain-like_cys_pep_sf"/>
</dbReference>
<name>A0A221SVD6_9DEIO</name>
<dbReference type="AlphaFoldDB" id="A0A221SVD6"/>
<dbReference type="KEGG" id="dfc:DFI_05950"/>
<gene>
    <name evidence="4" type="ORF">DFI_05950</name>
</gene>
<evidence type="ECO:0000313" key="4">
    <source>
        <dbReference type="EMBL" id="ASN80602.1"/>
    </source>
</evidence>
<dbReference type="Proteomes" id="UP000259030">
    <property type="component" value="Chromosome"/>
</dbReference>
<dbReference type="Pfam" id="PF01841">
    <property type="entry name" value="Transglut_core"/>
    <property type="match status" value="1"/>
</dbReference>
<feature type="transmembrane region" description="Helical" evidence="2">
    <location>
        <begin position="430"/>
        <end position="450"/>
    </location>
</feature>
<keyword evidence="2" id="KW-0812">Transmembrane</keyword>
<feature type="transmembrane region" description="Helical" evidence="2">
    <location>
        <begin position="832"/>
        <end position="854"/>
    </location>
</feature>
<dbReference type="PROSITE" id="PS51257">
    <property type="entry name" value="PROKAR_LIPOPROTEIN"/>
    <property type="match status" value="1"/>
</dbReference>
<dbReference type="Pfam" id="PF13559">
    <property type="entry name" value="DUF4129"/>
    <property type="match status" value="1"/>
</dbReference>
<feature type="domain" description="Transglutaminase-like" evidence="3">
    <location>
        <begin position="694"/>
        <end position="765"/>
    </location>
</feature>
<protein>
    <submittedName>
        <fullName evidence="4">DUF58 domain-containing protein</fullName>
    </submittedName>
</protein>
<feature type="transmembrane region" description="Helical" evidence="2">
    <location>
        <begin position="12"/>
        <end position="29"/>
    </location>
</feature>
<proteinExistence type="predicted"/>
<feature type="transmembrane region" description="Helical" evidence="2">
    <location>
        <begin position="462"/>
        <end position="481"/>
    </location>
</feature>
<dbReference type="InterPro" id="IPR025403">
    <property type="entry name" value="TgpA-like_C"/>
</dbReference>
<feature type="region of interest" description="Disordered" evidence="1">
    <location>
        <begin position="609"/>
        <end position="630"/>
    </location>
</feature>
<keyword evidence="2" id="KW-0472">Membrane</keyword>
<keyword evidence="2" id="KW-1133">Transmembrane helix</keyword>
<dbReference type="STRING" id="317577.GCA_000419625_02740"/>
<dbReference type="PANTHER" id="PTHR42736">
    <property type="entry name" value="PROTEIN-GLUTAMINE GAMMA-GLUTAMYLTRANSFERASE"/>
    <property type="match status" value="1"/>
</dbReference>
<evidence type="ECO:0000256" key="1">
    <source>
        <dbReference type="SAM" id="MobiDB-lite"/>
    </source>
</evidence>
<evidence type="ECO:0000313" key="5">
    <source>
        <dbReference type="Proteomes" id="UP000259030"/>
    </source>
</evidence>
<dbReference type="Pfam" id="PF11992">
    <property type="entry name" value="TgpA_N"/>
    <property type="match status" value="1"/>
</dbReference>
<dbReference type="EMBL" id="CP021081">
    <property type="protein sequence ID" value="ASN80602.1"/>
    <property type="molecule type" value="Genomic_DNA"/>
</dbReference>
<sequence>MRPALGGVRPTPFGLWFLLLVLLTLVGCINYSLSLGYGLTFLLLGAWMLAGLHLDRTARLVRGTLQAAGPVTAGQVAPFTLQLAGLSTRVPLTLTVRGSQGQRARLRQSAGGPDQPVLPLRLSAPLRGPLTVTSARLVLSDAFGLWHVARPVTLPGPVTVSPAPTPSALPPATPHAAGDGQLRRVPGPDEFAGLRPYQPGDSPRQVSWRHAARTGQLLTRETDAPAGQARVLDWADTRGPTEARVSQLAGWVEAARVTGTPFALRVPGHPGAFGAGEAHAQAARAILAHLDPLPDPPKVAPASTDDLPDAGAWTTTLAALAFALAPLVLRQPLLMSVLTFGLLGYTFARLRRSLPAPGLAVLAGAAVLGGAYLNSVYGTLLGVDAGTAMLGLLLVLKAAESRTGRDARLLILLGLFQTSTHFFAGQGPLTALHTVLAAAGLLGAAARLTSPDAASGQPGLRVAGRMLALAVPLAALLFLLFPRPDGPLWRLPLSASAQTGLANEITAGEYSALAQNDAVAFRADFGGTPPAPAERYWRGPVYEAYDGVRWTQVRLNGPNPTLTQTGPAVGYTLTLEPNGTPWLPALDTPVAVPAGAVLTTAFQAATRPTGARSRYRLSSAPARRGEREDPFRLDLNLRRPAGESPRAAQFGASWAALPAPERVQAGLAFLRQGDFTYTLTPPTLPERNRVDAFLYGTRRGFCEHYASAFAFLMRAAGVPARIVGGYLGGQVNPAGNYLIVRQQDAHAWVEVWLAGQGWVRVDPTAAIAPARVNANVGTALTRPQASAAPEPTALARARLGLDALQNRWNDLVVGYDGEQQRSALARIGVQGAAAQVGALAVGLVLAGAMALFFLRRQTAPRDPMQRTLDDLTRRTGEPLGPGETLSAYAERVGALRPDMRPGLRQVRDLYHAARYAPQPGEAALRALREAVRKLR</sequence>
<dbReference type="InterPro" id="IPR021878">
    <property type="entry name" value="TgpA_N"/>
</dbReference>
<dbReference type="RefSeq" id="WP_027462501.1">
    <property type="nucleotide sequence ID" value="NZ_CP021081.1"/>
</dbReference>
<dbReference type="InterPro" id="IPR052901">
    <property type="entry name" value="Bact_TGase-like"/>
</dbReference>
<reference evidence="4 5" key="1">
    <citation type="submission" date="2017-05" db="EMBL/GenBank/DDBJ databases">
        <title>The complete genome sequence of Deinococcus ficus isolated from the rhizosphere of the Ficus religiosa L. in Taiwan.</title>
        <authorList>
            <person name="Wu K.-M."/>
            <person name="Liao T.-L."/>
            <person name="Liu Y.-M."/>
            <person name="Young C.-C."/>
            <person name="Tsai S.-F."/>
        </authorList>
    </citation>
    <scope>NUCLEOTIDE SEQUENCE [LARGE SCALE GENOMIC DNA]</scope>
    <source>
        <strain evidence="4 5">CC-FR2-10</strain>
    </source>
</reference>
<organism evidence="4 5">
    <name type="scientific">Deinococcus ficus</name>
    <dbReference type="NCBI Taxonomy" id="317577"/>
    <lineage>
        <taxon>Bacteria</taxon>
        <taxon>Thermotogati</taxon>
        <taxon>Deinococcota</taxon>
        <taxon>Deinococci</taxon>
        <taxon>Deinococcales</taxon>
        <taxon>Deinococcaceae</taxon>
        <taxon>Deinococcus</taxon>
    </lineage>
</organism>
<dbReference type="SMART" id="SM00460">
    <property type="entry name" value="TGc"/>
    <property type="match status" value="1"/>
</dbReference>
<dbReference type="SUPFAM" id="SSF54001">
    <property type="entry name" value="Cysteine proteinases"/>
    <property type="match status" value="1"/>
</dbReference>
<feature type="transmembrane region" description="Helical" evidence="2">
    <location>
        <begin position="357"/>
        <end position="373"/>
    </location>
</feature>
<dbReference type="InterPro" id="IPR002931">
    <property type="entry name" value="Transglutaminase-like"/>
</dbReference>
<dbReference type="PANTHER" id="PTHR42736:SF1">
    <property type="entry name" value="PROTEIN-GLUTAMINE GAMMA-GLUTAMYLTRANSFERASE"/>
    <property type="match status" value="1"/>
</dbReference>